<evidence type="ECO:0000256" key="1">
    <source>
        <dbReference type="ARBA" id="ARBA00012417"/>
    </source>
</evidence>
<proteinExistence type="predicted"/>
<dbReference type="InterPro" id="IPR015199">
    <property type="entry name" value="DNA_pol_III_delta_C"/>
</dbReference>
<dbReference type="EC" id="2.7.7.7" evidence="1"/>
<sequence length="335" mass="36961">MKTPQENIPLGFAEIIGQDKAKQLLHRAVAQGRLSHAFLFKGAMGVGKKTFARTFATFLNCQNPLEHESCGQCPSCRKFHAGSHPDFLVIEPEGAAIKINQVRELKKTLAFPPFEAKLRVVLLCDIHTMRREAANSLLKTLEEPPGQTMLILTADEAGIILPTILSRCQTVPFFPLPQDEVAKILSREATIEPESAATLAAMAEGSLGRARLLLAKDLLGQRREIIDNLLQLAPDTPATIQALGNLAESAAKLKEDLPELLDLLTTWLHDLLLHLHGAPDKIINHDLRPTFPAACRRWSSPQLTERLGMMETARKQLARNCNPTAVCEVLFFALL</sequence>
<dbReference type="InterPro" id="IPR027417">
    <property type="entry name" value="P-loop_NTPase"/>
</dbReference>
<evidence type="ECO:0000256" key="2">
    <source>
        <dbReference type="ARBA" id="ARBA00014363"/>
    </source>
</evidence>
<keyword evidence="6" id="KW-0239">DNA-directed DNA polymerase</keyword>
<keyword evidence="10" id="KW-1185">Reference proteome</keyword>
<dbReference type="GO" id="GO:0008408">
    <property type="term" value="F:3'-5' exonuclease activity"/>
    <property type="evidence" value="ECO:0007669"/>
    <property type="project" value="InterPro"/>
</dbReference>
<name>A0A9X4RPY6_9BACT</name>
<dbReference type="Pfam" id="PF13177">
    <property type="entry name" value="DNA_pol3_delta2"/>
    <property type="match status" value="1"/>
</dbReference>
<dbReference type="GO" id="GO:0003887">
    <property type="term" value="F:DNA-directed DNA polymerase activity"/>
    <property type="evidence" value="ECO:0007669"/>
    <property type="project" value="UniProtKB-KW"/>
</dbReference>
<evidence type="ECO:0000259" key="8">
    <source>
        <dbReference type="Pfam" id="PF09115"/>
    </source>
</evidence>
<reference evidence="9" key="1">
    <citation type="journal article" date="2022" name="bioRxiv">
        <title>Thiovibrio frasassiensisgen. nov., sp. nov., an autotrophic, elemental sulfur disproportionating bacterium isolated from sulfidic karst sediment, and proposal of Thiovibrionaceae fam. nov.</title>
        <authorList>
            <person name="Aronson H."/>
            <person name="Thomas C."/>
            <person name="Bhattacharyya M."/>
            <person name="Eckstein S."/>
            <person name="Jensen S."/>
            <person name="Barco R."/>
            <person name="Macalady J."/>
            <person name="Amend J."/>
        </authorList>
    </citation>
    <scope>NUCLEOTIDE SEQUENCE</scope>
    <source>
        <strain evidence="9">RS19-109</strain>
    </source>
</reference>
<comment type="catalytic activity">
    <reaction evidence="7">
        <text>DNA(n) + a 2'-deoxyribonucleoside 5'-triphosphate = DNA(n+1) + diphosphate</text>
        <dbReference type="Rhea" id="RHEA:22508"/>
        <dbReference type="Rhea" id="RHEA-COMP:17339"/>
        <dbReference type="Rhea" id="RHEA-COMP:17340"/>
        <dbReference type="ChEBI" id="CHEBI:33019"/>
        <dbReference type="ChEBI" id="CHEBI:61560"/>
        <dbReference type="ChEBI" id="CHEBI:173112"/>
        <dbReference type="EC" id="2.7.7.7"/>
    </reaction>
</comment>
<gene>
    <name evidence="9" type="primary">holB</name>
    <name evidence="9" type="ORF">OLX77_06020</name>
</gene>
<evidence type="ECO:0000256" key="4">
    <source>
        <dbReference type="ARBA" id="ARBA00022695"/>
    </source>
</evidence>
<dbReference type="RefSeq" id="WP_307632690.1">
    <property type="nucleotide sequence ID" value="NZ_JAPHEH010000001.1"/>
</dbReference>
<dbReference type="EMBL" id="JAPHEH010000001">
    <property type="protein sequence ID" value="MDG4475717.1"/>
    <property type="molecule type" value="Genomic_DNA"/>
</dbReference>
<feature type="domain" description="DNA polymerase III delta subunit C-terminal" evidence="8">
    <location>
        <begin position="218"/>
        <end position="320"/>
    </location>
</feature>
<dbReference type="PANTHER" id="PTHR11669:SF8">
    <property type="entry name" value="DNA POLYMERASE III SUBUNIT DELTA"/>
    <property type="match status" value="1"/>
</dbReference>
<dbReference type="GO" id="GO:0006261">
    <property type="term" value="P:DNA-templated DNA replication"/>
    <property type="evidence" value="ECO:0007669"/>
    <property type="project" value="TreeGrafter"/>
</dbReference>
<dbReference type="Proteomes" id="UP001154240">
    <property type="component" value="Unassembled WGS sequence"/>
</dbReference>
<dbReference type="Pfam" id="PF09115">
    <property type="entry name" value="DNApol3-delta_C"/>
    <property type="match status" value="1"/>
</dbReference>
<keyword evidence="5" id="KW-0235">DNA replication</keyword>
<evidence type="ECO:0000313" key="9">
    <source>
        <dbReference type="EMBL" id="MDG4475717.1"/>
    </source>
</evidence>
<dbReference type="Gene3D" id="3.40.50.300">
    <property type="entry name" value="P-loop containing nucleotide triphosphate hydrolases"/>
    <property type="match status" value="1"/>
</dbReference>
<dbReference type="NCBIfam" id="TIGR00678">
    <property type="entry name" value="holB"/>
    <property type="match status" value="1"/>
</dbReference>
<protein>
    <recommendedName>
        <fullName evidence="2">DNA polymerase III subunit delta'</fullName>
        <ecNumber evidence="1">2.7.7.7</ecNumber>
    </recommendedName>
</protein>
<dbReference type="FunFam" id="3.40.50.300:FF:001255">
    <property type="entry name" value="DNA polymerase III subunit delta"/>
    <property type="match status" value="1"/>
</dbReference>
<evidence type="ECO:0000256" key="6">
    <source>
        <dbReference type="ARBA" id="ARBA00022932"/>
    </source>
</evidence>
<organism evidence="9 10">
    <name type="scientific">Thiovibrio frasassiensis</name>
    <dbReference type="NCBI Taxonomy" id="2984131"/>
    <lineage>
        <taxon>Bacteria</taxon>
        <taxon>Pseudomonadati</taxon>
        <taxon>Thermodesulfobacteriota</taxon>
        <taxon>Desulfobulbia</taxon>
        <taxon>Desulfobulbales</taxon>
        <taxon>Thiovibrionaceae</taxon>
        <taxon>Thiovibrio</taxon>
    </lineage>
</organism>
<dbReference type="InterPro" id="IPR004622">
    <property type="entry name" value="DNA_pol_HolB"/>
</dbReference>
<comment type="caution">
    <text evidence="9">The sequence shown here is derived from an EMBL/GenBank/DDBJ whole genome shotgun (WGS) entry which is preliminary data.</text>
</comment>
<dbReference type="AlphaFoldDB" id="A0A9X4RPY6"/>
<evidence type="ECO:0000313" key="10">
    <source>
        <dbReference type="Proteomes" id="UP001154240"/>
    </source>
</evidence>
<dbReference type="GO" id="GO:0003677">
    <property type="term" value="F:DNA binding"/>
    <property type="evidence" value="ECO:0007669"/>
    <property type="project" value="InterPro"/>
</dbReference>
<dbReference type="SUPFAM" id="SSF52540">
    <property type="entry name" value="P-loop containing nucleoside triphosphate hydrolases"/>
    <property type="match status" value="1"/>
</dbReference>
<dbReference type="InterPro" id="IPR050238">
    <property type="entry name" value="DNA_Rep/Repair_Clamp_Loader"/>
</dbReference>
<reference evidence="9" key="2">
    <citation type="submission" date="2022-10" db="EMBL/GenBank/DDBJ databases">
        <authorList>
            <person name="Aronson H.S."/>
        </authorList>
    </citation>
    <scope>NUCLEOTIDE SEQUENCE</scope>
    <source>
        <strain evidence="9">RS19-109</strain>
    </source>
</reference>
<keyword evidence="4 9" id="KW-0548">Nucleotidyltransferase</keyword>
<dbReference type="PANTHER" id="PTHR11669">
    <property type="entry name" value="REPLICATION FACTOR C / DNA POLYMERASE III GAMMA-TAU SUBUNIT"/>
    <property type="match status" value="1"/>
</dbReference>
<evidence type="ECO:0000256" key="5">
    <source>
        <dbReference type="ARBA" id="ARBA00022705"/>
    </source>
</evidence>
<keyword evidence="3 9" id="KW-0808">Transferase</keyword>
<evidence type="ECO:0000256" key="3">
    <source>
        <dbReference type="ARBA" id="ARBA00022679"/>
    </source>
</evidence>
<dbReference type="GO" id="GO:0009360">
    <property type="term" value="C:DNA polymerase III complex"/>
    <property type="evidence" value="ECO:0007669"/>
    <property type="project" value="InterPro"/>
</dbReference>
<accession>A0A9X4RPY6</accession>
<evidence type="ECO:0000256" key="7">
    <source>
        <dbReference type="ARBA" id="ARBA00049244"/>
    </source>
</evidence>